<evidence type="ECO:0000313" key="12">
    <source>
        <dbReference type="Proteomes" id="UP001562159"/>
    </source>
</evidence>
<keyword evidence="5 8" id="KW-0808">Transferase</keyword>
<gene>
    <name evidence="8 11" type="primary">bioC</name>
    <name evidence="11" type="ORF">AB7878_10020</name>
</gene>
<dbReference type="EMBL" id="JBGBPY010000001">
    <property type="protein sequence ID" value="MEY2182752.1"/>
    <property type="molecule type" value="Genomic_DNA"/>
</dbReference>
<dbReference type="PANTHER" id="PTHR13090">
    <property type="entry name" value="ARGININE-HYDROXYLASE NDUFAF5, MITOCHONDRIAL"/>
    <property type="match status" value="1"/>
</dbReference>
<dbReference type="SUPFAM" id="SSF53335">
    <property type="entry name" value="S-adenosyl-L-methionine-dependent methyltransferases"/>
    <property type="match status" value="1"/>
</dbReference>
<dbReference type="NCBIfam" id="TIGR02072">
    <property type="entry name" value="BioC"/>
    <property type="match status" value="1"/>
</dbReference>
<dbReference type="PANTHER" id="PTHR13090:SF1">
    <property type="entry name" value="ARGININE-HYDROXYLASE NDUFAF5, MITOCHONDRIAL"/>
    <property type="match status" value="1"/>
</dbReference>
<feature type="region of interest" description="Disordered" evidence="9">
    <location>
        <begin position="268"/>
        <end position="300"/>
    </location>
</feature>
<dbReference type="InterPro" id="IPR029063">
    <property type="entry name" value="SAM-dependent_MTases_sf"/>
</dbReference>
<feature type="compositionally biased region" description="Polar residues" evidence="9">
    <location>
        <begin position="289"/>
        <end position="300"/>
    </location>
</feature>
<evidence type="ECO:0000256" key="9">
    <source>
        <dbReference type="SAM" id="MobiDB-lite"/>
    </source>
</evidence>
<comment type="similarity">
    <text evidence="8">Belongs to the methyltransferase superfamily.</text>
</comment>
<evidence type="ECO:0000256" key="5">
    <source>
        <dbReference type="ARBA" id="ARBA00022679"/>
    </source>
</evidence>
<reference evidence="11 12" key="1">
    <citation type="submission" date="2024-07" db="EMBL/GenBank/DDBJ databases">
        <title>Molecular mechanisms and environmental adaptations of flagellar loss and biofilm growth of Rhodanobacter under environmental stress.</title>
        <authorList>
            <person name="Chen M."/>
        </authorList>
    </citation>
    <scope>NUCLEOTIDE SEQUENCE [LARGE SCALE GENOMIC DNA]</scope>
    <source>
        <strain evidence="11 12">RS22</strain>
    </source>
</reference>
<evidence type="ECO:0000256" key="2">
    <source>
        <dbReference type="ARBA" id="ARBA00004746"/>
    </source>
</evidence>
<protein>
    <recommendedName>
        <fullName evidence="3 8">Malonyl-[acyl-carrier protein] O-methyltransferase</fullName>
        <shortName evidence="8">Malonyl-ACP O-methyltransferase</shortName>
        <ecNumber evidence="3 8">2.1.1.197</ecNumber>
    </recommendedName>
    <alternativeName>
        <fullName evidence="8">Biotin synthesis protein BioC</fullName>
    </alternativeName>
</protein>
<dbReference type="CDD" id="cd02440">
    <property type="entry name" value="AdoMet_MTases"/>
    <property type="match status" value="1"/>
</dbReference>
<evidence type="ECO:0000256" key="4">
    <source>
        <dbReference type="ARBA" id="ARBA00022603"/>
    </source>
</evidence>
<proteinExistence type="inferred from homology"/>
<dbReference type="InterPro" id="IPR011814">
    <property type="entry name" value="BioC"/>
</dbReference>
<evidence type="ECO:0000256" key="3">
    <source>
        <dbReference type="ARBA" id="ARBA00012327"/>
    </source>
</evidence>
<keyword evidence="7 8" id="KW-0093">Biotin biosynthesis</keyword>
<feature type="domain" description="Methyltransferase type 11" evidence="10">
    <location>
        <begin position="58"/>
        <end position="154"/>
    </location>
</feature>
<comment type="function">
    <text evidence="8">Converts the free carboxyl group of a malonyl-thioester to its methyl ester by transfer of a methyl group from S-adenosyl-L-methionine (SAM). It allows to synthesize pimeloyl-ACP via the fatty acid synthetic pathway.</text>
</comment>
<comment type="pathway">
    <text evidence="2 8">Cofactor biosynthesis; biotin biosynthesis.</text>
</comment>
<keyword evidence="12" id="KW-1185">Reference proteome</keyword>
<comment type="catalytic activity">
    <reaction evidence="1 8">
        <text>malonyl-[ACP] + S-adenosyl-L-methionine = malonyl-[ACP] methyl ester + S-adenosyl-L-homocysteine</text>
        <dbReference type="Rhea" id="RHEA:17105"/>
        <dbReference type="Rhea" id="RHEA-COMP:9623"/>
        <dbReference type="Rhea" id="RHEA-COMP:9954"/>
        <dbReference type="ChEBI" id="CHEBI:57856"/>
        <dbReference type="ChEBI" id="CHEBI:59789"/>
        <dbReference type="ChEBI" id="CHEBI:78449"/>
        <dbReference type="ChEBI" id="CHEBI:78845"/>
        <dbReference type="EC" id="2.1.1.197"/>
    </reaction>
</comment>
<evidence type="ECO:0000313" key="11">
    <source>
        <dbReference type="EMBL" id="MEY2182752.1"/>
    </source>
</evidence>
<dbReference type="EC" id="2.1.1.197" evidence="3 8"/>
<accession>A0ABV4AQR4</accession>
<dbReference type="GO" id="GO:0032259">
    <property type="term" value="P:methylation"/>
    <property type="evidence" value="ECO:0007669"/>
    <property type="project" value="UniProtKB-KW"/>
</dbReference>
<evidence type="ECO:0000256" key="6">
    <source>
        <dbReference type="ARBA" id="ARBA00022691"/>
    </source>
</evidence>
<name>A0ABV4AQR4_9GAMM</name>
<organism evidence="11 12">
    <name type="scientific">Rhodanobacter humi</name>
    <dbReference type="NCBI Taxonomy" id="1888173"/>
    <lineage>
        <taxon>Bacteria</taxon>
        <taxon>Pseudomonadati</taxon>
        <taxon>Pseudomonadota</taxon>
        <taxon>Gammaproteobacteria</taxon>
        <taxon>Lysobacterales</taxon>
        <taxon>Rhodanobacteraceae</taxon>
        <taxon>Rhodanobacter</taxon>
    </lineage>
</organism>
<evidence type="ECO:0000256" key="7">
    <source>
        <dbReference type="ARBA" id="ARBA00022756"/>
    </source>
</evidence>
<dbReference type="HAMAP" id="MF_00835">
    <property type="entry name" value="BioC"/>
    <property type="match status" value="1"/>
</dbReference>
<comment type="caution">
    <text evidence="11">The sequence shown here is derived from an EMBL/GenBank/DDBJ whole genome shotgun (WGS) entry which is preliminary data.</text>
</comment>
<dbReference type="InterPro" id="IPR050602">
    <property type="entry name" value="Malonyl-ACP_OMT"/>
</dbReference>
<dbReference type="Pfam" id="PF08241">
    <property type="entry name" value="Methyltransf_11"/>
    <property type="match status" value="1"/>
</dbReference>
<evidence type="ECO:0000256" key="8">
    <source>
        <dbReference type="HAMAP-Rule" id="MF_00835"/>
    </source>
</evidence>
<keyword evidence="4 8" id="KW-0489">Methyltransferase</keyword>
<dbReference type="Proteomes" id="UP001562159">
    <property type="component" value="Unassembled WGS sequence"/>
</dbReference>
<evidence type="ECO:0000259" key="10">
    <source>
        <dbReference type="Pfam" id="PF08241"/>
    </source>
</evidence>
<keyword evidence="6 8" id="KW-0949">S-adenosyl-L-methionine</keyword>
<dbReference type="GO" id="GO:0102130">
    <property type="term" value="F:malonyl-CoA methyltransferase activity"/>
    <property type="evidence" value="ECO:0007669"/>
    <property type="project" value="UniProtKB-EC"/>
</dbReference>
<evidence type="ECO:0000256" key="1">
    <source>
        <dbReference type="ARBA" id="ARBA00000852"/>
    </source>
</evidence>
<dbReference type="Gene3D" id="3.40.50.150">
    <property type="entry name" value="Vaccinia Virus protein VP39"/>
    <property type="match status" value="1"/>
</dbReference>
<dbReference type="InterPro" id="IPR013216">
    <property type="entry name" value="Methyltransf_11"/>
</dbReference>
<sequence length="300" mass="33403">MNEFHLDRAQVRRNFGRAARSYEQHDALQREVQGQLLDRLTFYDESPDRKGLLPERVLDVGAGTGRGTAQLKQRYPKAEVVAVDLALPMLRAAKAHSGWLKPFRRVCAEATALPFPDHSVDLLHSNLCFQWIDDLAALFGECARVLKPGGLLAFSTFGPDTLKELRAAWAAVDGHSHVSRFLDMHDIGDAMLNAGLRDPVLDVERYTLTYSEPRKLLEELRGLGATHADAARERHLTGKSHYRAMLTAYESMRTDGRIPATWEVVTAHAWGPPPGQSRRLPGGGEMASFSLSSLKGSRRR</sequence>